<dbReference type="PROSITE" id="PS50188">
    <property type="entry name" value="B302_SPRY"/>
    <property type="match status" value="1"/>
</dbReference>
<dbReference type="Pfam" id="PF00643">
    <property type="entry name" value="zf-B_box"/>
    <property type="match status" value="1"/>
</dbReference>
<dbReference type="Pfam" id="PF15227">
    <property type="entry name" value="zf-C3HC4_4"/>
    <property type="match status" value="1"/>
</dbReference>
<organism evidence="18 19">
    <name type="scientific">Pleurodeles waltl</name>
    <name type="common">Iberian ribbed newt</name>
    <dbReference type="NCBI Taxonomy" id="8319"/>
    <lineage>
        <taxon>Eukaryota</taxon>
        <taxon>Metazoa</taxon>
        <taxon>Chordata</taxon>
        <taxon>Craniata</taxon>
        <taxon>Vertebrata</taxon>
        <taxon>Euteleostomi</taxon>
        <taxon>Amphibia</taxon>
        <taxon>Batrachia</taxon>
        <taxon>Caudata</taxon>
        <taxon>Salamandroidea</taxon>
        <taxon>Salamandridae</taxon>
        <taxon>Pleurodelinae</taxon>
        <taxon>Pleurodeles</taxon>
    </lineage>
</organism>
<dbReference type="PROSITE" id="PS00518">
    <property type="entry name" value="ZF_RING_1"/>
    <property type="match status" value="1"/>
</dbReference>
<reference evidence="18" key="1">
    <citation type="journal article" date="2022" name="bioRxiv">
        <title>Sequencing and chromosome-scale assembly of the giantPleurodeles waltlgenome.</title>
        <authorList>
            <person name="Brown T."/>
            <person name="Elewa A."/>
            <person name="Iarovenko S."/>
            <person name="Subramanian E."/>
            <person name="Araus A.J."/>
            <person name="Petzold A."/>
            <person name="Susuki M."/>
            <person name="Suzuki K.-i.T."/>
            <person name="Hayashi T."/>
            <person name="Toyoda A."/>
            <person name="Oliveira C."/>
            <person name="Osipova E."/>
            <person name="Leigh N.D."/>
            <person name="Simon A."/>
            <person name="Yun M.H."/>
        </authorList>
    </citation>
    <scope>NUCLEOTIDE SEQUENCE</scope>
    <source>
        <strain evidence="18">20211129_DDA</strain>
        <tissue evidence="18">Liver</tissue>
    </source>
</reference>
<dbReference type="InterPro" id="IPR001870">
    <property type="entry name" value="B30.2/SPRY"/>
</dbReference>
<dbReference type="SUPFAM" id="SSF57845">
    <property type="entry name" value="B-box zinc-binding domain"/>
    <property type="match status" value="1"/>
</dbReference>
<evidence type="ECO:0000256" key="11">
    <source>
        <dbReference type="ARBA" id="ARBA00022833"/>
    </source>
</evidence>
<evidence type="ECO:0000259" key="16">
    <source>
        <dbReference type="PROSITE" id="PS50119"/>
    </source>
</evidence>
<dbReference type="PRINTS" id="PR01407">
    <property type="entry name" value="BUTYPHLNCDUF"/>
</dbReference>
<dbReference type="SUPFAM" id="SSF49899">
    <property type="entry name" value="Concanavalin A-like lectins/glucanases"/>
    <property type="match status" value="1"/>
</dbReference>
<evidence type="ECO:0000256" key="9">
    <source>
        <dbReference type="ARBA" id="ARBA00022771"/>
    </source>
</evidence>
<evidence type="ECO:0000256" key="14">
    <source>
        <dbReference type="SAM" id="Coils"/>
    </source>
</evidence>
<dbReference type="Gene3D" id="2.60.120.920">
    <property type="match status" value="1"/>
</dbReference>
<keyword evidence="9 13" id="KW-0863">Zinc-finger</keyword>
<evidence type="ECO:0000256" key="2">
    <source>
        <dbReference type="ARBA" id="ARBA00004496"/>
    </source>
</evidence>
<comment type="pathway">
    <text evidence="3">Protein modification; protein ubiquitination.</text>
</comment>
<evidence type="ECO:0000256" key="10">
    <source>
        <dbReference type="ARBA" id="ARBA00022786"/>
    </source>
</evidence>
<keyword evidence="10" id="KW-0833">Ubl conjugation pathway</keyword>
<dbReference type="SMART" id="SM00336">
    <property type="entry name" value="BBOX"/>
    <property type="match status" value="1"/>
</dbReference>
<dbReference type="InterPro" id="IPR043136">
    <property type="entry name" value="B30.2/SPRY_sf"/>
</dbReference>
<proteinExistence type="inferred from homology"/>
<dbReference type="InterPro" id="IPR013320">
    <property type="entry name" value="ConA-like_dom_sf"/>
</dbReference>
<dbReference type="Proteomes" id="UP001066276">
    <property type="component" value="Chromosome 2_2"/>
</dbReference>
<dbReference type="InterPro" id="IPR020457">
    <property type="entry name" value="Znf_B-box_chordata"/>
</dbReference>
<feature type="coiled-coil region" evidence="14">
    <location>
        <begin position="169"/>
        <end position="236"/>
    </location>
</feature>
<dbReference type="GO" id="GO:0005737">
    <property type="term" value="C:cytoplasm"/>
    <property type="evidence" value="ECO:0007669"/>
    <property type="project" value="UniProtKB-SubCell"/>
</dbReference>
<sequence length="480" mass="53278">MAAAQLTGLRDEATCSICLEYFTDPVSTDCGHVFCRSCITQSWEGRDGNSPCPQCREISPGRSLRPIRQLGNMVEMVKQLHLPPVKPPEGNLCEKHEEKLRLFCEEDQTLICVVCDRSKEHRSHSVSPIEEAAQEYKVKLQDWLCPLRKEMGYILESKLREEEQCTTMRNKVRAEKQKIESEIEQLRRLLRDKEQTLYREMEELEKKITMVENANISKLSNQITSLNALIVDLEKKCKEPALDLLTDVRSALDRCKKVKFQGPESEMKKTREEEVMITLKPEEDIKKYKVMVTLDPDTAHPELLLSEGGRRVRGTWTAQPLPDTPKRFTFYPCVLGIEGFTSGRHYWEVQLLQEGGGWAVEVAAESVERKGGVTWSPEGGGLGCAEEGEGSVLGSHLPWDPPVPSWEAPEAGGVSGLRGGAAVPVQCGLHGASLHFPPDPLHAQDLPHLPSPAWALLPGRAEAGVVAAGGGAVTYVGEGL</sequence>
<comment type="caution">
    <text evidence="18">The sequence shown here is derived from an EMBL/GenBank/DDBJ whole genome shotgun (WGS) entry which is preliminary data.</text>
</comment>
<keyword evidence="12 14" id="KW-0175">Coiled coil</keyword>
<keyword evidence="11" id="KW-0862">Zinc</keyword>
<dbReference type="EMBL" id="JANPWB010000004">
    <property type="protein sequence ID" value="KAJ1195519.1"/>
    <property type="molecule type" value="Genomic_DNA"/>
</dbReference>
<dbReference type="Gene3D" id="3.30.160.60">
    <property type="entry name" value="Classic Zinc Finger"/>
    <property type="match status" value="1"/>
</dbReference>
<dbReference type="PRINTS" id="PR01406">
    <property type="entry name" value="BBOXZNFINGER"/>
</dbReference>
<evidence type="ECO:0000313" key="19">
    <source>
        <dbReference type="Proteomes" id="UP001066276"/>
    </source>
</evidence>
<dbReference type="EC" id="2.3.2.27" evidence="5"/>
<accession>A0AAV7V5V1</accession>
<protein>
    <recommendedName>
        <fullName evidence="5">RING-type E3 ubiquitin transferase</fullName>
        <ecNumber evidence="5">2.3.2.27</ecNumber>
    </recommendedName>
</protein>
<keyword evidence="19" id="KW-1185">Reference proteome</keyword>
<dbReference type="InterPro" id="IPR006574">
    <property type="entry name" value="PRY"/>
</dbReference>
<dbReference type="SMART" id="SM00589">
    <property type="entry name" value="PRY"/>
    <property type="match status" value="1"/>
</dbReference>
<evidence type="ECO:0000256" key="13">
    <source>
        <dbReference type="PROSITE-ProRule" id="PRU00024"/>
    </source>
</evidence>
<evidence type="ECO:0000256" key="1">
    <source>
        <dbReference type="ARBA" id="ARBA00000900"/>
    </source>
</evidence>
<feature type="domain" description="B box-type" evidence="16">
    <location>
        <begin position="88"/>
        <end position="129"/>
    </location>
</feature>
<name>A0AAV7V5V1_PLEWA</name>
<dbReference type="PROSITE" id="PS50089">
    <property type="entry name" value="ZF_RING_2"/>
    <property type="match status" value="1"/>
</dbReference>
<dbReference type="AlphaFoldDB" id="A0AAV7V5V1"/>
<dbReference type="CDD" id="cd16594">
    <property type="entry name" value="RING-HC_TRIM7-like_C-IV"/>
    <property type="match status" value="1"/>
</dbReference>
<dbReference type="GO" id="GO:0061630">
    <property type="term" value="F:ubiquitin protein ligase activity"/>
    <property type="evidence" value="ECO:0007669"/>
    <property type="project" value="UniProtKB-EC"/>
</dbReference>
<evidence type="ECO:0000256" key="3">
    <source>
        <dbReference type="ARBA" id="ARBA00004906"/>
    </source>
</evidence>
<comment type="similarity">
    <text evidence="4">Belongs to the TRIM/RBCC family.</text>
</comment>
<dbReference type="InterPro" id="IPR017907">
    <property type="entry name" value="Znf_RING_CS"/>
</dbReference>
<evidence type="ECO:0000256" key="5">
    <source>
        <dbReference type="ARBA" id="ARBA00012483"/>
    </source>
</evidence>
<keyword evidence="7" id="KW-0808">Transferase</keyword>
<evidence type="ECO:0000256" key="7">
    <source>
        <dbReference type="ARBA" id="ARBA00022679"/>
    </source>
</evidence>
<keyword evidence="6" id="KW-0963">Cytoplasm</keyword>
<dbReference type="InterPro" id="IPR013083">
    <property type="entry name" value="Znf_RING/FYVE/PHD"/>
</dbReference>
<comment type="catalytic activity">
    <reaction evidence="1">
        <text>S-ubiquitinyl-[E2 ubiquitin-conjugating enzyme]-L-cysteine + [acceptor protein]-L-lysine = [E2 ubiquitin-conjugating enzyme]-L-cysteine + N(6)-ubiquitinyl-[acceptor protein]-L-lysine.</text>
        <dbReference type="EC" id="2.3.2.27"/>
    </reaction>
</comment>
<evidence type="ECO:0000256" key="12">
    <source>
        <dbReference type="ARBA" id="ARBA00023054"/>
    </source>
</evidence>
<comment type="subcellular location">
    <subcellularLocation>
        <location evidence="2">Cytoplasm</location>
    </subcellularLocation>
</comment>
<dbReference type="PROSITE" id="PS50119">
    <property type="entry name" value="ZF_BBOX"/>
    <property type="match status" value="1"/>
</dbReference>
<evidence type="ECO:0000256" key="4">
    <source>
        <dbReference type="ARBA" id="ARBA00008518"/>
    </source>
</evidence>
<dbReference type="PANTHER" id="PTHR24103">
    <property type="entry name" value="E3 UBIQUITIN-PROTEIN LIGASE TRIM"/>
    <property type="match status" value="1"/>
</dbReference>
<evidence type="ECO:0000256" key="6">
    <source>
        <dbReference type="ARBA" id="ARBA00022490"/>
    </source>
</evidence>
<feature type="domain" description="RING-type" evidence="15">
    <location>
        <begin position="15"/>
        <end position="56"/>
    </location>
</feature>
<gene>
    <name evidence="18" type="ORF">NDU88_004798</name>
</gene>
<evidence type="ECO:0000259" key="17">
    <source>
        <dbReference type="PROSITE" id="PS50188"/>
    </source>
</evidence>
<dbReference type="InterPro" id="IPR050143">
    <property type="entry name" value="TRIM/RBCC"/>
</dbReference>
<dbReference type="SMART" id="SM00184">
    <property type="entry name" value="RING"/>
    <property type="match status" value="1"/>
</dbReference>
<dbReference type="GO" id="GO:0008270">
    <property type="term" value="F:zinc ion binding"/>
    <property type="evidence" value="ECO:0007669"/>
    <property type="project" value="UniProtKB-KW"/>
</dbReference>
<evidence type="ECO:0000259" key="15">
    <source>
        <dbReference type="PROSITE" id="PS50089"/>
    </source>
</evidence>
<dbReference type="CDD" id="cd19762">
    <property type="entry name" value="Bbox2_TRIM7-like"/>
    <property type="match status" value="1"/>
</dbReference>
<evidence type="ECO:0000313" key="18">
    <source>
        <dbReference type="EMBL" id="KAJ1195519.1"/>
    </source>
</evidence>
<dbReference type="SUPFAM" id="SSF57850">
    <property type="entry name" value="RING/U-box"/>
    <property type="match status" value="1"/>
</dbReference>
<dbReference type="Pfam" id="PF13765">
    <property type="entry name" value="PRY"/>
    <property type="match status" value="1"/>
</dbReference>
<dbReference type="InterPro" id="IPR001841">
    <property type="entry name" value="Znf_RING"/>
</dbReference>
<dbReference type="Gene3D" id="3.30.40.10">
    <property type="entry name" value="Zinc/RING finger domain, C3HC4 (zinc finger)"/>
    <property type="match status" value="1"/>
</dbReference>
<dbReference type="InterPro" id="IPR000315">
    <property type="entry name" value="Znf_B-box"/>
</dbReference>
<keyword evidence="8" id="KW-0479">Metal-binding</keyword>
<feature type="domain" description="B30.2/SPRY" evidence="17">
    <location>
        <begin position="272"/>
        <end position="468"/>
    </location>
</feature>
<dbReference type="InterPro" id="IPR003879">
    <property type="entry name" value="Butyrophylin_SPRY"/>
</dbReference>
<evidence type="ECO:0000256" key="8">
    <source>
        <dbReference type="ARBA" id="ARBA00022723"/>
    </source>
</evidence>